<dbReference type="EMBL" id="CP042304">
    <property type="protein sequence ID" value="QDZ13315.1"/>
    <property type="molecule type" value="Genomic_DNA"/>
</dbReference>
<dbReference type="PANTHER" id="PTHR43531">
    <property type="entry name" value="PROTEIN ICFG"/>
    <property type="match status" value="1"/>
</dbReference>
<dbReference type="Pfam" id="PF17201">
    <property type="entry name" value="Cache_3-Cache_2"/>
    <property type="match status" value="1"/>
</dbReference>
<keyword evidence="5" id="KW-0812">Transmembrane</keyword>
<keyword evidence="4" id="KW-0807">Transducer</keyword>
<evidence type="ECO:0000256" key="1">
    <source>
        <dbReference type="ARBA" id="ARBA00004370"/>
    </source>
</evidence>
<dbReference type="SUPFAM" id="SSF158472">
    <property type="entry name" value="HAMP domain-like"/>
    <property type="match status" value="1"/>
</dbReference>
<dbReference type="InterPro" id="IPR004089">
    <property type="entry name" value="MCPsignal_dom"/>
</dbReference>
<proteinExistence type="inferred from homology"/>
<dbReference type="InterPro" id="IPR051310">
    <property type="entry name" value="MCP_chemotaxis"/>
</dbReference>
<evidence type="ECO:0000313" key="8">
    <source>
        <dbReference type="EMBL" id="QDZ13315.1"/>
    </source>
</evidence>
<keyword evidence="5" id="KW-0472">Membrane</keyword>
<evidence type="ECO:0000313" key="9">
    <source>
        <dbReference type="Proteomes" id="UP000315364"/>
    </source>
</evidence>
<dbReference type="GO" id="GO:0006935">
    <property type="term" value="P:chemotaxis"/>
    <property type="evidence" value="ECO:0007669"/>
    <property type="project" value="TreeGrafter"/>
</dbReference>
<keyword evidence="9" id="KW-1185">Reference proteome</keyword>
<dbReference type="OrthoDB" id="8320983at2"/>
<keyword evidence="5" id="KW-1133">Transmembrane helix</keyword>
<gene>
    <name evidence="8" type="ORF">FPZ08_14280</name>
</gene>
<evidence type="ECO:0000256" key="2">
    <source>
        <dbReference type="ARBA" id="ARBA00022481"/>
    </source>
</evidence>
<dbReference type="GO" id="GO:0005886">
    <property type="term" value="C:plasma membrane"/>
    <property type="evidence" value="ECO:0007669"/>
    <property type="project" value="TreeGrafter"/>
</dbReference>
<dbReference type="Pfam" id="PF00672">
    <property type="entry name" value="HAMP"/>
    <property type="match status" value="1"/>
</dbReference>
<dbReference type="Gene3D" id="1.10.287.950">
    <property type="entry name" value="Methyl-accepting chemotaxis protein"/>
    <property type="match status" value="1"/>
</dbReference>
<dbReference type="GO" id="GO:0007165">
    <property type="term" value="P:signal transduction"/>
    <property type="evidence" value="ECO:0007669"/>
    <property type="project" value="UniProtKB-KW"/>
</dbReference>
<dbReference type="Gene3D" id="1.10.8.500">
    <property type="entry name" value="HAMP domain in histidine kinase"/>
    <property type="match status" value="1"/>
</dbReference>
<dbReference type="Proteomes" id="UP000315364">
    <property type="component" value="Chromosome"/>
</dbReference>
<feature type="domain" description="Methyl-accepting transducer" evidence="6">
    <location>
        <begin position="387"/>
        <end position="616"/>
    </location>
</feature>
<sequence length="679" mass="71077">MTTTIAALVLIAIIGSIAVVSGAIYMSLHAQSMADSKVQQETNLAVAATILERRISGSVLNWNEEGTMDAFQSWAVPPFYDTEIIDSVTRVTKQDASIYVLDPATQILAGKTTSIAAADGTRVADLMLDPSSPAYEAVLAAEPFIGQLPINGVNYFAALQPIEKMSGEVMGAIFVGTPMANVEASANGVLGLILMVGGAVTVALGLVGLVLSRLITKPIPKLAGSMEAIAEGNYETEVPYTEQGNEVGAMARAVEVFRANGLRVSQMTEAEAARIIADQENRQKMMSELQSAFGEVVDAAVAGDFTRQVAVEFPDPELNGLAAGINNLVSTFNRGVTEIGHVLGAMANTDLTERMEGDYEGAFATLKSDINAVADKLTEVVGQLRHTSGSLKTATGEILSGANDLSERTTKQAATIEETSAAMEQLATTVLKNAERAKDASVNAAQVTRTAEEGGQVMDAATSAMERITQSSAKISNIIGMIDDIAFQTNLLALNASVEAARAGDAGKGFAVVAVEVRRLAQSAAQASSEVKVLIEQSAGEVNSGSKLVGDAAGKLKAMLDAARGNNGLLESIANDSREQASAIEEVTTAVRTMDEMTQHNAALVEETNAAIEQTEAQATELDRIVDVFRIAQQEAAKARVDRAAPAGGARDLQQRLSAASANLTTHGNAAVAPDWSEF</sequence>
<dbReference type="SUPFAM" id="SSF103190">
    <property type="entry name" value="Sensory domain-like"/>
    <property type="match status" value="1"/>
</dbReference>
<evidence type="ECO:0000259" key="7">
    <source>
        <dbReference type="PROSITE" id="PS50885"/>
    </source>
</evidence>
<dbReference type="PROSITE" id="PS50111">
    <property type="entry name" value="CHEMOTAXIS_TRANSDUC_2"/>
    <property type="match status" value="1"/>
</dbReference>
<accession>A0A5B8M0H0</accession>
<comment type="similarity">
    <text evidence="3">Belongs to the methyl-accepting chemotaxis (MCP) protein family.</text>
</comment>
<evidence type="ECO:0000259" key="6">
    <source>
        <dbReference type="PROSITE" id="PS50111"/>
    </source>
</evidence>
<dbReference type="InterPro" id="IPR029151">
    <property type="entry name" value="Sensor-like_sf"/>
</dbReference>
<feature type="transmembrane region" description="Helical" evidence="5">
    <location>
        <begin position="189"/>
        <end position="211"/>
    </location>
</feature>
<dbReference type="InterPro" id="IPR003660">
    <property type="entry name" value="HAMP_dom"/>
</dbReference>
<dbReference type="PROSITE" id="PS50885">
    <property type="entry name" value="HAMP"/>
    <property type="match status" value="2"/>
</dbReference>
<reference evidence="8 9" key="1">
    <citation type="submission" date="2019-07" db="EMBL/GenBank/DDBJ databases">
        <title>Full genome sequence of Devosia sp. Gsoil 520.</title>
        <authorList>
            <person name="Im W.-T."/>
        </authorList>
    </citation>
    <scope>NUCLEOTIDE SEQUENCE [LARGE SCALE GENOMIC DNA]</scope>
    <source>
        <strain evidence="8 9">Gsoil 520</strain>
    </source>
</reference>
<dbReference type="Pfam" id="PF18947">
    <property type="entry name" value="HAMP_2"/>
    <property type="match status" value="1"/>
</dbReference>
<dbReference type="CDD" id="cd06225">
    <property type="entry name" value="HAMP"/>
    <property type="match status" value="1"/>
</dbReference>
<dbReference type="GO" id="GO:0004888">
    <property type="term" value="F:transmembrane signaling receptor activity"/>
    <property type="evidence" value="ECO:0007669"/>
    <property type="project" value="TreeGrafter"/>
</dbReference>
<protein>
    <submittedName>
        <fullName evidence="8">HAMP domain-containing protein</fullName>
    </submittedName>
</protein>
<dbReference type="SUPFAM" id="SSF58104">
    <property type="entry name" value="Methyl-accepting chemotaxis protein (MCP) signaling domain"/>
    <property type="match status" value="1"/>
</dbReference>
<dbReference type="SMART" id="SM00304">
    <property type="entry name" value="HAMP"/>
    <property type="match status" value="2"/>
</dbReference>
<evidence type="ECO:0000256" key="4">
    <source>
        <dbReference type="PROSITE-ProRule" id="PRU00284"/>
    </source>
</evidence>
<dbReference type="SMART" id="SM00283">
    <property type="entry name" value="MA"/>
    <property type="match status" value="1"/>
</dbReference>
<comment type="subcellular location">
    <subcellularLocation>
        <location evidence="1">Membrane</location>
    </subcellularLocation>
</comment>
<evidence type="ECO:0000256" key="3">
    <source>
        <dbReference type="ARBA" id="ARBA00029447"/>
    </source>
</evidence>
<dbReference type="Pfam" id="PF00015">
    <property type="entry name" value="MCPsignal"/>
    <property type="match status" value="1"/>
</dbReference>
<keyword evidence="2" id="KW-0488">Methylation</keyword>
<evidence type="ECO:0000256" key="5">
    <source>
        <dbReference type="SAM" id="Phobius"/>
    </source>
</evidence>
<dbReference type="FunFam" id="1.10.287.950:FF:000001">
    <property type="entry name" value="Methyl-accepting chemotaxis sensory transducer"/>
    <property type="match status" value="1"/>
</dbReference>
<feature type="domain" description="HAMP" evidence="7">
    <location>
        <begin position="213"/>
        <end position="266"/>
    </location>
</feature>
<dbReference type="AlphaFoldDB" id="A0A5B8M0H0"/>
<feature type="domain" description="HAMP" evidence="7">
    <location>
        <begin position="330"/>
        <end position="382"/>
    </location>
</feature>
<dbReference type="InterPro" id="IPR033462">
    <property type="entry name" value="Cache_3-Cache_2"/>
</dbReference>
<name>A0A5B8M0H0_9HYPH</name>
<dbReference type="KEGG" id="dea:FPZ08_14280"/>
<dbReference type="PANTHER" id="PTHR43531:SF14">
    <property type="entry name" value="METHYL-ACCEPTING CHEMOTAXIS PROTEIN I-RELATED"/>
    <property type="match status" value="1"/>
</dbReference>
<organism evidence="8 9">
    <name type="scientific">Devosia ginsengisoli</name>
    <dbReference type="NCBI Taxonomy" id="400770"/>
    <lineage>
        <taxon>Bacteria</taxon>
        <taxon>Pseudomonadati</taxon>
        <taxon>Pseudomonadota</taxon>
        <taxon>Alphaproteobacteria</taxon>
        <taxon>Hyphomicrobiales</taxon>
        <taxon>Devosiaceae</taxon>
        <taxon>Devosia</taxon>
    </lineage>
</organism>